<organism evidence="1 2">
    <name type="scientific">Sulfuricaulis limicola</name>
    <dbReference type="NCBI Taxonomy" id="1620215"/>
    <lineage>
        <taxon>Bacteria</taxon>
        <taxon>Pseudomonadati</taxon>
        <taxon>Pseudomonadota</taxon>
        <taxon>Gammaproteobacteria</taxon>
        <taxon>Acidiferrobacterales</taxon>
        <taxon>Acidiferrobacteraceae</taxon>
        <taxon>Sulfuricaulis</taxon>
    </lineage>
</organism>
<protein>
    <submittedName>
        <fullName evidence="1">Uncharacterized protein</fullName>
    </submittedName>
</protein>
<dbReference type="KEGG" id="slim:SCL_2501"/>
<dbReference type="Proteomes" id="UP000243180">
    <property type="component" value="Chromosome"/>
</dbReference>
<proteinExistence type="predicted"/>
<evidence type="ECO:0000313" key="2">
    <source>
        <dbReference type="Proteomes" id="UP000243180"/>
    </source>
</evidence>
<dbReference type="EMBL" id="AP014879">
    <property type="protein sequence ID" value="BAV34778.1"/>
    <property type="molecule type" value="Genomic_DNA"/>
</dbReference>
<accession>A0A1B4XJ07</accession>
<reference evidence="1 2" key="1">
    <citation type="submission" date="2015-05" db="EMBL/GenBank/DDBJ databases">
        <title>Complete genome sequence of a sulfur-oxidizing gammaproteobacterium strain HA5.</title>
        <authorList>
            <person name="Miura A."/>
            <person name="Kojima H."/>
            <person name="Fukui M."/>
        </authorList>
    </citation>
    <scope>NUCLEOTIDE SEQUENCE [LARGE SCALE GENOMIC DNA]</scope>
    <source>
        <strain evidence="1 2">HA5</strain>
    </source>
</reference>
<dbReference type="InParanoid" id="A0A1B4XJ07"/>
<gene>
    <name evidence="1" type="ORF">SCL_2501</name>
</gene>
<keyword evidence="2" id="KW-1185">Reference proteome</keyword>
<name>A0A1B4XJ07_9GAMM</name>
<dbReference type="AlphaFoldDB" id="A0A1B4XJ07"/>
<sequence length="109" mass="12325">MQALIMREIFVSLKTQEACEYTKQNNRNAALDSMSEAMHTIMDSLSPEHVDQHGNPKIWNPLWPFGHSPTDWIGNETIFDITPAITMKLRPLLSDAYDRSMGGACICTK</sequence>
<evidence type="ECO:0000313" key="1">
    <source>
        <dbReference type="EMBL" id="BAV34778.1"/>
    </source>
</evidence>